<dbReference type="EMBL" id="JBJUIK010000014">
    <property type="protein sequence ID" value="KAL3505535.1"/>
    <property type="molecule type" value="Genomic_DNA"/>
</dbReference>
<comment type="caution">
    <text evidence="2">The sequence shown here is derived from an EMBL/GenBank/DDBJ whole genome shotgun (WGS) entry which is preliminary data.</text>
</comment>
<keyword evidence="3" id="KW-1185">Reference proteome</keyword>
<evidence type="ECO:0000313" key="2">
    <source>
        <dbReference type="EMBL" id="KAL3505535.1"/>
    </source>
</evidence>
<accession>A0ABD2YDX2</accession>
<feature type="compositionally biased region" description="Basic and acidic residues" evidence="1">
    <location>
        <begin position="1"/>
        <end position="22"/>
    </location>
</feature>
<dbReference type="AlphaFoldDB" id="A0ABD2YDX2"/>
<reference evidence="2 3" key="1">
    <citation type="submission" date="2024-11" db="EMBL/GenBank/DDBJ databases">
        <title>A near-complete genome assembly of Cinchona calisaya.</title>
        <authorList>
            <person name="Lian D.C."/>
            <person name="Zhao X.W."/>
            <person name="Wei L."/>
        </authorList>
    </citation>
    <scope>NUCLEOTIDE SEQUENCE [LARGE SCALE GENOMIC DNA]</scope>
    <source>
        <tissue evidence="2">Nenye</tissue>
    </source>
</reference>
<name>A0ABD2YDX2_9GENT</name>
<dbReference type="Proteomes" id="UP001630127">
    <property type="component" value="Unassembled WGS sequence"/>
</dbReference>
<evidence type="ECO:0000256" key="1">
    <source>
        <dbReference type="SAM" id="MobiDB-lite"/>
    </source>
</evidence>
<sequence>MLAEGKLSKQHREEKRREDKNEAQMTDFDAILINTMVIRQIHRDKVGISIAAEDGRHGIIRAWALVERKEGDRQIEEAEAVKMAMSKATEEGWHSIIIASKYKKAQRESQQEE</sequence>
<proteinExistence type="predicted"/>
<evidence type="ECO:0000313" key="3">
    <source>
        <dbReference type="Proteomes" id="UP001630127"/>
    </source>
</evidence>
<feature type="region of interest" description="Disordered" evidence="1">
    <location>
        <begin position="1"/>
        <end position="25"/>
    </location>
</feature>
<evidence type="ECO:0008006" key="4">
    <source>
        <dbReference type="Google" id="ProtNLM"/>
    </source>
</evidence>
<gene>
    <name evidence="2" type="ORF">ACH5RR_035376</name>
</gene>
<organism evidence="2 3">
    <name type="scientific">Cinchona calisaya</name>
    <dbReference type="NCBI Taxonomy" id="153742"/>
    <lineage>
        <taxon>Eukaryota</taxon>
        <taxon>Viridiplantae</taxon>
        <taxon>Streptophyta</taxon>
        <taxon>Embryophyta</taxon>
        <taxon>Tracheophyta</taxon>
        <taxon>Spermatophyta</taxon>
        <taxon>Magnoliopsida</taxon>
        <taxon>eudicotyledons</taxon>
        <taxon>Gunneridae</taxon>
        <taxon>Pentapetalae</taxon>
        <taxon>asterids</taxon>
        <taxon>lamiids</taxon>
        <taxon>Gentianales</taxon>
        <taxon>Rubiaceae</taxon>
        <taxon>Cinchonoideae</taxon>
        <taxon>Cinchoneae</taxon>
        <taxon>Cinchona</taxon>
    </lineage>
</organism>
<protein>
    <recommendedName>
        <fullName evidence="4">RNase H type-1 domain-containing protein</fullName>
    </recommendedName>
</protein>